<dbReference type="RefSeq" id="WP_093797260.1">
    <property type="nucleotide sequence ID" value="NZ_CP155571.1"/>
</dbReference>
<evidence type="ECO:0000313" key="2">
    <source>
        <dbReference type="Proteomes" id="UP000216052"/>
    </source>
</evidence>
<organism evidence="1 2">
    <name type="scientific">Sporomusa acidovorans (strain ATCC 49682 / DSM 3132 / Mol)</name>
    <dbReference type="NCBI Taxonomy" id="1123286"/>
    <lineage>
        <taxon>Bacteria</taxon>
        <taxon>Bacillati</taxon>
        <taxon>Bacillota</taxon>
        <taxon>Negativicutes</taxon>
        <taxon>Selenomonadales</taxon>
        <taxon>Sporomusaceae</taxon>
        <taxon>Sporomusa</taxon>
    </lineage>
</organism>
<protein>
    <submittedName>
        <fullName evidence="1">Uncharacterized protein</fullName>
    </submittedName>
</protein>
<gene>
    <name evidence="1" type="ORF">SPACI_040490</name>
</gene>
<keyword evidence="2" id="KW-1185">Reference proteome</keyword>
<accession>A0ABZ3J747</accession>
<dbReference type="Proteomes" id="UP000216052">
    <property type="component" value="Chromosome"/>
</dbReference>
<evidence type="ECO:0000313" key="1">
    <source>
        <dbReference type="EMBL" id="XFO73941.1"/>
    </source>
</evidence>
<name>A0ABZ3J747_SPOA4</name>
<dbReference type="EMBL" id="CP155571">
    <property type="protein sequence ID" value="XFO73941.1"/>
    <property type="molecule type" value="Genomic_DNA"/>
</dbReference>
<sequence>MSFFSRIFDIESKVVKENKDDFEIQTIYDEILRRSFLRKGIENNFVTNDDENVFFKTLIMKLKESNLNPYNLYFELMSNKAFNVSYNGYPIGKIKLRGKKTYMQLLKGFYDNKGIKNKNVEEYIINISSWIKHINFCRKD</sequence>
<proteinExistence type="predicted"/>
<reference evidence="1" key="1">
    <citation type="submission" date="2024-05" db="EMBL/GenBank/DDBJ databases">
        <title>Isolation and characterization of Sporomusa carbonis sp. nov., a carboxydotrophic hydrogenogen in the genus of Sporomusa isolated from a charcoal burning pile.</title>
        <authorList>
            <person name="Boeer T."/>
            <person name="Rosenbaum F."/>
            <person name="Eysell L."/>
            <person name="Mueller V."/>
            <person name="Daniel R."/>
            <person name="Poehlein A."/>
        </authorList>
    </citation>
    <scope>NUCLEOTIDE SEQUENCE [LARGE SCALE GENOMIC DNA]</scope>
    <source>
        <strain evidence="1">DSM 3132</strain>
    </source>
</reference>